<dbReference type="PROSITE" id="PS01334">
    <property type="entry name" value="PYRASE_CYS"/>
    <property type="match status" value="1"/>
</dbReference>
<dbReference type="RefSeq" id="WP_189349794.1">
    <property type="nucleotide sequence ID" value="NZ_BMXK01000007.1"/>
</dbReference>
<dbReference type="InterPro" id="IPR033694">
    <property type="entry name" value="PGPEP1_Cys_AS"/>
</dbReference>
<dbReference type="CDD" id="cd00501">
    <property type="entry name" value="Peptidase_C15"/>
    <property type="match status" value="1"/>
</dbReference>
<dbReference type="PRINTS" id="PR00706">
    <property type="entry name" value="PYROGLUPTASE"/>
</dbReference>
<dbReference type="PROSITE" id="PS01333">
    <property type="entry name" value="PYRASE_GLU"/>
    <property type="match status" value="1"/>
</dbReference>
<protein>
    <recommendedName>
        <fullName evidence="9">Pyroglutamyl-peptidase I</fullName>
        <ecNumber evidence="9">3.4.19.3</ecNumber>
    </recommendedName>
</protein>
<evidence type="ECO:0000256" key="8">
    <source>
        <dbReference type="ARBA" id="ARBA00022807"/>
    </source>
</evidence>
<sequence length="210" mass="21300">MILLTGFEPFGGADANPSIDAARLAAADLVRAGVDAAAVELPCVFGRRAGSAGAVLEDALAAHRPDVVIATGLAGNRNRLSLERVAINVMDARIADNAGEQPVDVPVRADGPAAYFTTLPVKRARARLEASGFPAEVSQTAGTYVCNSVFYELMHQLAGVPGARAGFVHVPPAAGQWSVPRIGRALGVVAGCAAGPDGGHDDVAPAGAES</sequence>
<dbReference type="Pfam" id="PF01470">
    <property type="entry name" value="Peptidase_C15"/>
    <property type="match status" value="1"/>
</dbReference>
<dbReference type="InterPro" id="IPR036440">
    <property type="entry name" value="Peptidase_C15-like_sf"/>
</dbReference>
<reference evidence="12" key="1">
    <citation type="journal article" date="2019" name="Int. J. Syst. Evol. Microbiol.">
        <title>The Global Catalogue of Microorganisms (GCM) 10K type strain sequencing project: providing services to taxonomists for standard genome sequencing and annotation.</title>
        <authorList>
            <consortium name="The Broad Institute Genomics Platform"/>
            <consortium name="The Broad Institute Genome Sequencing Center for Infectious Disease"/>
            <person name="Wu L."/>
            <person name="Ma J."/>
        </authorList>
    </citation>
    <scope>NUCLEOTIDE SEQUENCE [LARGE SCALE GENOMIC DNA]</scope>
    <source>
        <strain evidence="12">KCTC 19466</strain>
    </source>
</reference>
<dbReference type="PIRSF" id="PIRSF015592">
    <property type="entry name" value="Prld-crbxl_pptds"/>
    <property type="match status" value="1"/>
</dbReference>
<dbReference type="Gene3D" id="3.40.630.20">
    <property type="entry name" value="Peptidase C15, pyroglutamyl peptidase I-like"/>
    <property type="match status" value="1"/>
</dbReference>
<evidence type="ECO:0000313" key="12">
    <source>
        <dbReference type="Proteomes" id="UP000642819"/>
    </source>
</evidence>
<evidence type="ECO:0000256" key="1">
    <source>
        <dbReference type="ARBA" id="ARBA00001770"/>
    </source>
</evidence>
<name>A0ABQ3GHJ9_9MICC</name>
<gene>
    <name evidence="11" type="primary">pcp</name>
    <name evidence="11" type="ORF">GCM10008096_17690</name>
</gene>
<dbReference type="Proteomes" id="UP000642819">
    <property type="component" value="Unassembled WGS sequence"/>
</dbReference>
<feature type="active site" evidence="9">
    <location>
        <position position="83"/>
    </location>
</feature>
<dbReference type="NCBIfam" id="NF009676">
    <property type="entry name" value="PRK13197.1"/>
    <property type="match status" value="1"/>
</dbReference>
<comment type="function">
    <text evidence="2">Removes 5-oxoproline from various penultimate amino acid residues except L-proline.</text>
</comment>
<organism evidence="11 12">
    <name type="scientific">Zhihengliuella salsuginis</name>
    <dbReference type="NCBI Taxonomy" id="578222"/>
    <lineage>
        <taxon>Bacteria</taxon>
        <taxon>Bacillati</taxon>
        <taxon>Actinomycetota</taxon>
        <taxon>Actinomycetes</taxon>
        <taxon>Micrococcales</taxon>
        <taxon>Micrococcaceae</taxon>
        <taxon>Zhihengliuella</taxon>
    </lineage>
</organism>
<dbReference type="EC" id="3.4.19.3" evidence="9"/>
<evidence type="ECO:0000313" key="11">
    <source>
        <dbReference type="EMBL" id="GHD07187.1"/>
    </source>
</evidence>
<evidence type="ECO:0000256" key="3">
    <source>
        <dbReference type="ARBA" id="ARBA00004496"/>
    </source>
</evidence>
<dbReference type="InterPro" id="IPR016125">
    <property type="entry name" value="Peptidase_C15-like"/>
</dbReference>
<keyword evidence="6" id="KW-0645">Protease</keyword>
<comment type="subcellular location">
    <subcellularLocation>
        <location evidence="3">Cytoplasm</location>
    </subcellularLocation>
</comment>
<evidence type="ECO:0000256" key="4">
    <source>
        <dbReference type="ARBA" id="ARBA00006641"/>
    </source>
</evidence>
<dbReference type="PANTHER" id="PTHR23402:SF1">
    <property type="entry name" value="PYROGLUTAMYL-PEPTIDASE I"/>
    <property type="match status" value="1"/>
</dbReference>
<dbReference type="SUPFAM" id="SSF53182">
    <property type="entry name" value="Pyrrolidone carboxyl peptidase (pyroglutamate aminopeptidase)"/>
    <property type="match status" value="1"/>
</dbReference>
<comment type="catalytic activity">
    <reaction evidence="1 9">
        <text>Release of an N-terminal pyroglutamyl group from a polypeptide, the second amino acid generally not being Pro.</text>
        <dbReference type="EC" id="3.4.19.3"/>
    </reaction>
</comment>
<evidence type="ECO:0000256" key="6">
    <source>
        <dbReference type="ARBA" id="ARBA00022670"/>
    </source>
</evidence>
<keyword evidence="7" id="KW-0378">Hydrolase</keyword>
<comment type="similarity">
    <text evidence="4">Belongs to the peptidase C15 family.</text>
</comment>
<dbReference type="InterPro" id="IPR033693">
    <property type="entry name" value="PGPEP1_Glu_AS"/>
</dbReference>
<keyword evidence="12" id="KW-1185">Reference proteome</keyword>
<keyword evidence="5" id="KW-0963">Cytoplasm</keyword>
<dbReference type="InterPro" id="IPR000816">
    <property type="entry name" value="Peptidase_C15"/>
</dbReference>
<evidence type="ECO:0000256" key="2">
    <source>
        <dbReference type="ARBA" id="ARBA00002280"/>
    </source>
</evidence>
<evidence type="ECO:0000256" key="10">
    <source>
        <dbReference type="PROSITE-ProRule" id="PRU10077"/>
    </source>
</evidence>
<dbReference type="EMBL" id="BMXK01000007">
    <property type="protein sequence ID" value="GHD07187.1"/>
    <property type="molecule type" value="Genomic_DNA"/>
</dbReference>
<evidence type="ECO:0000256" key="5">
    <source>
        <dbReference type="ARBA" id="ARBA00022490"/>
    </source>
</evidence>
<dbReference type="PANTHER" id="PTHR23402">
    <property type="entry name" value="PROTEASE FAMILY C15 PYROGLUTAMYL-PEPTIDASE I-RELATED"/>
    <property type="match status" value="1"/>
</dbReference>
<evidence type="ECO:0000256" key="7">
    <source>
        <dbReference type="ARBA" id="ARBA00022801"/>
    </source>
</evidence>
<keyword evidence="8" id="KW-0788">Thiol protease</keyword>
<evidence type="ECO:0000256" key="9">
    <source>
        <dbReference type="PROSITE-ProRule" id="PRU10076"/>
    </source>
</evidence>
<feature type="active site" evidence="10">
    <location>
        <position position="146"/>
    </location>
</feature>
<comment type="caution">
    <text evidence="11">The sequence shown here is derived from an EMBL/GenBank/DDBJ whole genome shotgun (WGS) entry which is preliminary data.</text>
</comment>
<proteinExistence type="inferred from homology"/>
<accession>A0ABQ3GHJ9</accession>